<feature type="signal peptide" evidence="1">
    <location>
        <begin position="1"/>
        <end position="33"/>
    </location>
</feature>
<name>A0A6M4IS91_9BACT</name>
<reference evidence="2 3" key="1">
    <citation type="submission" date="2020-05" db="EMBL/GenBank/DDBJ databases">
        <title>Complete genome sequence of Gemmatimonas greenlandica TET16.</title>
        <authorList>
            <person name="Zeng Y."/>
        </authorList>
    </citation>
    <scope>NUCLEOTIDE SEQUENCE [LARGE SCALE GENOMIC DNA]</scope>
    <source>
        <strain evidence="2 3">TET16</strain>
    </source>
</reference>
<dbReference type="InterPro" id="IPR011486">
    <property type="entry name" value="BBP2"/>
</dbReference>
<gene>
    <name evidence="2" type="ORF">HKW67_12725</name>
</gene>
<organism evidence="2 3">
    <name type="scientific">Gemmatimonas groenlandica</name>
    <dbReference type="NCBI Taxonomy" id="2732249"/>
    <lineage>
        <taxon>Bacteria</taxon>
        <taxon>Pseudomonadati</taxon>
        <taxon>Gemmatimonadota</taxon>
        <taxon>Gemmatimonadia</taxon>
        <taxon>Gemmatimonadales</taxon>
        <taxon>Gemmatimonadaceae</taxon>
        <taxon>Gemmatimonas</taxon>
    </lineage>
</organism>
<evidence type="ECO:0000256" key="1">
    <source>
        <dbReference type="SAM" id="SignalP"/>
    </source>
</evidence>
<accession>A0A6M4IS91</accession>
<dbReference type="KEGG" id="ggr:HKW67_12725"/>
<sequence length="398" mass="42378">MIAYPNRHPWHHARSIACATVAALALAALPRRAAAQPAVAQPAPADTTVRVTYGAFVDGYFAYDAGRPASFDRSFAGGAPFTTQPSRHNEFNINLAYVEAVLAGARVRGRFALQAGTSVQSNYAGEPVNGTISGPSLARHIQEAVVGYKIADHVWIDGGIFYSNMGMEGWVSRDNPTYTRSLVGDYSPYYSTGVKATWAATPKLTARLDIVNGWQNISENNSGKGAGIRLDYAVTPTSTLSYYNFISSEAGSRVRSFNGVGAKLATAGGWTLLGEADYGTQSRPAGAAGTSSWINTAAIVRRQVAPTIALSGRVEYMRDPDQVVLATGTRGSGATAIANAPFRAVGASVGVDVQPQARFLWRSEVRGWQNRDAIFPDGRNETPSKRSGFVVSSLALTF</sequence>
<protein>
    <submittedName>
        <fullName evidence="2">Porin</fullName>
    </submittedName>
</protein>
<evidence type="ECO:0000313" key="2">
    <source>
        <dbReference type="EMBL" id="QJR36306.1"/>
    </source>
</evidence>
<keyword evidence="3" id="KW-1185">Reference proteome</keyword>
<keyword evidence="1" id="KW-0732">Signal</keyword>
<dbReference type="Proteomes" id="UP000500938">
    <property type="component" value="Chromosome"/>
</dbReference>
<dbReference type="AlphaFoldDB" id="A0A6M4IS91"/>
<dbReference type="RefSeq" id="WP_171225739.1">
    <property type="nucleotide sequence ID" value="NZ_CP053085.1"/>
</dbReference>
<dbReference type="Pfam" id="PF07642">
    <property type="entry name" value="BBP2"/>
    <property type="match status" value="1"/>
</dbReference>
<evidence type="ECO:0000313" key="3">
    <source>
        <dbReference type="Proteomes" id="UP000500938"/>
    </source>
</evidence>
<feature type="chain" id="PRO_5026720663" evidence="1">
    <location>
        <begin position="34"/>
        <end position="398"/>
    </location>
</feature>
<proteinExistence type="predicted"/>
<dbReference type="SUPFAM" id="SSF56935">
    <property type="entry name" value="Porins"/>
    <property type="match status" value="1"/>
</dbReference>
<dbReference type="EMBL" id="CP053085">
    <property type="protein sequence ID" value="QJR36306.1"/>
    <property type="molecule type" value="Genomic_DNA"/>
</dbReference>